<keyword evidence="3" id="KW-1185">Reference proteome</keyword>
<dbReference type="PANTHER" id="PTHR46929:SF4">
    <property type="entry name" value="MYB_SANT-LIKE DOMAIN-CONTAINING PROTEIN"/>
    <property type="match status" value="1"/>
</dbReference>
<dbReference type="OrthoDB" id="1434562at2759"/>
<protein>
    <recommendedName>
        <fullName evidence="1">Myb/SANT-like domain-containing protein</fullName>
    </recommendedName>
</protein>
<dbReference type="Pfam" id="PF12776">
    <property type="entry name" value="Myb_DNA-bind_3"/>
    <property type="match status" value="1"/>
</dbReference>
<organism evidence="2 3">
    <name type="scientific">Parasponia andersonii</name>
    <name type="common">Sponia andersonii</name>
    <dbReference type="NCBI Taxonomy" id="3476"/>
    <lineage>
        <taxon>Eukaryota</taxon>
        <taxon>Viridiplantae</taxon>
        <taxon>Streptophyta</taxon>
        <taxon>Embryophyta</taxon>
        <taxon>Tracheophyta</taxon>
        <taxon>Spermatophyta</taxon>
        <taxon>Magnoliopsida</taxon>
        <taxon>eudicotyledons</taxon>
        <taxon>Gunneridae</taxon>
        <taxon>Pentapetalae</taxon>
        <taxon>rosids</taxon>
        <taxon>fabids</taxon>
        <taxon>Rosales</taxon>
        <taxon>Cannabaceae</taxon>
        <taxon>Parasponia</taxon>
    </lineage>
</organism>
<evidence type="ECO:0000259" key="1">
    <source>
        <dbReference type="Pfam" id="PF12776"/>
    </source>
</evidence>
<dbReference type="EMBL" id="JXTB01000371">
    <property type="protein sequence ID" value="PON43469.1"/>
    <property type="molecule type" value="Genomic_DNA"/>
</dbReference>
<proteinExistence type="predicted"/>
<sequence length="312" mass="36057">MGPDAFVRLCELLRATGRLIDNKNSMAEEQLVKMPRRPKTTHVNGEESRKYDLKWSKQMDLVLIDALDELNYPFDNDHLKNQMKTLKTNFNICHDLFKGLSEFAWSPNTKLFEAELEVRMTLIEAKPSTKKWRHTAIHHYNKLSELFAKDRATSEGSISVKEKVRQWEKEGTPNQYVDVEHLDEVTGDCFEALSPHCNFHVTNSLKGIKRKASMMESLDKYAENLQSRLSSAAYAIREGNIIAERGRPHIYSKEEIYAKLLNIEVPENLQFDAFLFLIKSTAKMRALFAVPNERRYELLLKLMFPTGQPSSS</sequence>
<gene>
    <name evidence="2" type="ORF">PanWU01x14_274080</name>
</gene>
<dbReference type="PANTHER" id="PTHR46929">
    <property type="entry name" value="EXPRESSED PROTEIN"/>
    <property type="match status" value="1"/>
</dbReference>
<dbReference type="AlphaFoldDB" id="A0A2P5B3X8"/>
<comment type="caution">
    <text evidence="2">The sequence shown here is derived from an EMBL/GenBank/DDBJ whole genome shotgun (WGS) entry which is preliminary data.</text>
</comment>
<accession>A0A2P5B3X8</accession>
<feature type="domain" description="Myb/SANT-like" evidence="1">
    <location>
        <begin position="68"/>
        <end position="117"/>
    </location>
</feature>
<dbReference type="Proteomes" id="UP000237105">
    <property type="component" value="Unassembled WGS sequence"/>
</dbReference>
<dbReference type="InterPro" id="IPR024752">
    <property type="entry name" value="Myb/SANT-like_dom"/>
</dbReference>
<evidence type="ECO:0000313" key="2">
    <source>
        <dbReference type="EMBL" id="PON43469.1"/>
    </source>
</evidence>
<name>A0A2P5B3X8_PARAD</name>
<evidence type="ECO:0000313" key="3">
    <source>
        <dbReference type="Proteomes" id="UP000237105"/>
    </source>
</evidence>
<reference evidence="3" key="1">
    <citation type="submission" date="2016-06" db="EMBL/GenBank/DDBJ databases">
        <title>Parallel loss of symbiosis genes in relatives of nitrogen-fixing non-legume Parasponia.</title>
        <authorList>
            <person name="Van Velzen R."/>
            <person name="Holmer R."/>
            <person name="Bu F."/>
            <person name="Rutten L."/>
            <person name="Van Zeijl A."/>
            <person name="Liu W."/>
            <person name="Santuari L."/>
            <person name="Cao Q."/>
            <person name="Sharma T."/>
            <person name="Shen D."/>
            <person name="Roswanjaya Y."/>
            <person name="Wardhani T."/>
            <person name="Kalhor M.S."/>
            <person name="Jansen J."/>
            <person name="Van den Hoogen J."/>
            <person name="Gungor B."/>
            <person name="Hartog M."/>
            <person name="Hontelez J."/>
            <person name="Verver J."/>
            <person name="Yang W.-C."/>
            <person name="Schijlen E."/>
            <person name="Repin R."/>
            <person name="Schilthuizen M."/>
            <person name="Schranz E."/>
            <person name="Heidstra R."/>
            <person name="Miyata K."/>
            <person name="Fedorova E."/>
            <person name="Kohlen W."/>
            <person name="Bisseling T."/>
            <person name="Smit S."/>
            <person name="Geurts R."/>
        </authorList>
    </citation>
    <scope>NUCLEOTIDE SEQUENCE [LARGE SCALE GENOMIC DNA]</scope>
    <source>
        <strain evidence="3">cv. WU1-14</strain>
    </source>
</reference>